<reference evidence="2" key="2">
    <citation type="submission" date="2015-08" db="UniProtKB">
        <authorList>
            <consortium name="WormBaseParasite"/>
        </authorList>
    </citation>
    <scope>IDENTIFICATION</scope>
</reference>
<dbReference type="WBParaSite" id="SVE_0215800.1">
    <property type="protein sequence ID" value="SVE_0215800.1"/>
    <property type="gene ID" value="SVE_0215800"/>
</dbReference>
<reference evidence="1" key="1">
    <citation type="submission" date="2014-07" db="EMBL/GenBank/DDBJ databases">
        <authorList>
            <person name="Martin A.A"/>
            <person name="De Silva N."/>
        </authorList>
    </citation>
    <scope>NUCLEOTIDE SEQUENCE</scope>
</reference>
<evidence type="ECO:0000313" key="1">
    <source>
        <dbReference type="Proteomes" id="UP000035680"/>
    </source>
</evidence>
<protein>
    <submittedName>
        <fullName evidence="2">Endo/exonuclease/phosphatase domain-containing protein</fullName>
    </submittedName>
</protein>
<dbReference type="STRING" id="75913.A0A0K0F046"/>
<dbReference type="Proteomes" id="UP000035680">
    <property type="component" value="Unassembled WGS sequence"/>
</dbReference>
<accession>A0A0K0F046</accession>
<evidence type="ECO:0000313" key="2">
    <source>
        <dbReference type="WBParaSite" id="SVE_0215800.1"/>
    </source>
</evidence>
<proteinExistence type="predicted"/>
<organism evidence="1 2">
    <name type="scientific">Strongyloides venezuelensis</name>
    <name type="common">Threadworm</name>
    <dbReference type="NCBI Taxonomy" id="75913"/>
    <lineage>
        <taxon>Eukaryota</taxon>
        <taxon>Metazoa</taxon>
        <taxon>Ecdysozoa</taxon>
        <taxon>Nematoda</taxon>
        <taxon>Chromadorea</taxon>
        <taxon>Rhabditida</taxon>
        <taxon>Tylenchina</taxon>
        <taxon>Panagrolaimomorpha</taxon>
        <taxon>Strongyloidoidea</taxon>
        <taxon>Strongyloididae</taxon>
        <taxon>Strongyloides</taxon>
    </lineage>
</organism>
<name>A0A0K0F046_STRVS</name>
<keyword evidence="1" id="KW-1185">Reference proteome</keyword>
<dbReference type="AlphaFoldDB" id="A0A0K0F046"/>
<sequence length="95" mass="10990">MPTSSSEDSKVEKVYDQMKKILSGLKKLYSISRNNIIFGEDFNVQIKRTIIRGKISKSAHLKNNKKDTKLELWPESENFLVINCLIIKEMSSRIT</sequence>